<evidence type="ECO:0000313" key="1">
    <source>
        <dbReference type="EMBL" id="KAJ8879416.1"/>
    </source>
</evidence>
<comment type="caution">
    <text evidence="1">The sequence shown here is derived from an EMBL/GenBank/DDBJ whole genome shotgun (WGS) entry which is preliminary data.</text>
</comment>
<proteinExistence type="predicted"/>
<evidence type="ECO:0000313" key="2">
    <source>
        <dbReference type="Proteomes" id="UP001159363"/>
    </source>
</evidence>
<sequence>MMQENLEKMEDKVRKQKFLGTEVQEKVVGLKYVQSTTGEYFIDMFLNILNNVEIALENCTEKAFHRALNMSSEYSSVST</sequence>
<accession>A0ABQ9H559</accession>
<keyword evidence="2" id="KW-1185">Reference proteome</keyword>
<protein>
    <submittedName>
        <fullName evidence="1">Uncharacterized protein</fullName>
    </submittedName>
</protein>
<reference evidence="1 2" key="1">
    <citation type="submission" date="2023-02" db="EMBL/GenBank/DDBJ databases">
        <title>LHISI_Scaffold_Assembly.</title>
        <authorList>
            <person name="Stuart O.P."/>
            <person name="Cleave R."/>
            <person name="Magrath M.J.L."/>
            <person name="Mikheyev A.S."/>
        </authorList>
    </citation>
    <scope>NUCLEOTIDE SEQUENCE [LARGE SCALE GENOMIC DNA]</scope>
    <source>
        <strain evidence="1">Daus_M_001</strain>
        <tissue evidence="1">Leg muscle</tissue>
    </source>
</reference>
<organism evidence="1 2">
    <name type="scientific">Dryococelus australis</name>
    <dbReference type="NCBI Taxonomy" id="614101"/>
    <lineage>
        <taxon>Eukaryota</taxon>
        <taxon>Metazoa</taxon>
        <taxon>Ecdysozoa</taxon>
        <taxon>Arthropoda</taxon>
        <taxon>Hexapoda</taxon>
        <taxon>Insecta</taxon>
        <taxon>Pterygota</taxon>
        <taxon>Neoptera</taxon>
        <taxon>Polyneoptera</taxon>
        <taxon>Phasmatodea</taxon>
        <taxon>Verophasmatodea</taxon>
        <taxon>Anareolatae</taxon>
        <taxon>Phasmatidae</taxon>
        <taxon>Eurycanthinae</taxon>
        <taxon>Dryococelus</taxon>
    </lineage>
</organism>
<dbReference type="EMBL" id="JARBHB010000007">
    <property type="protein sequence ID" value="KAJ8879416.1"/>
    <property type="molecule type" value="Genomic_DNA"/>
</dbReference>
<gene>
    <name evidence="1" type="ORF">PR048_020024</name>
</gene>
<dbReference type="Proteomes" id="UP001159363">
    <property type="component" value="Chromosome 6"/>
</dbReference>
<name>A0ABQ9H559_9NEOP</name>